<evidence type="ECO:0000313" key="4">
    <source>
        <dbReference type="EMBL" id="SMX96111.1"/>
    </source>
</evidence>
<gene>
    <name evidence="4" type="ORF">BANT918_02191</name>
</gene>
<evidence type="ECO:0000259" key="3">
    <source>
        <dbReference type="Pfam" id="PF01494"/>
    </source>
</evidence>
<accession>A0A2H1K8L8</accession>
<feature type="domain" description="FAD-binding" evidence="3">
    <location>
        <begin position="19"/>
        <end position="373"/>
    </location>
</feature>
<keyword evidence="1" id="KW-0560">Oxidoreductase</keyword>
<dbReference type="AlphaFoldDB" id="A0A2H1K8L8"/>
<evidence type="ECO:0000256" key="2">
    <source>
        <dbReference type="ARBA" id="ARBA00023033"/>
    </source>
</evidence>
<dbReference type="InterPro" id="IPR050493">
    <property type="entry name" value="FAD-dep_Monooxygenase_BioMet"/>
</dbReference>
<dbReference type="InterPro" id="IPR002938">
    <property type="entry name" value="FAD-bd"/>
</dbReference>
<dbReference type="EMBL" id="FXZD01000007">
    <property type="protein sequence ID" value="SMX96111.1"/>
    <property type="molecule type" value="Genomic_DNA"/>
</dbReference>
<dbReference type="OrthoDB" id="3356051at2"/>
<dbReference type="SUPFAM" id="SSF51905">
    <property type="entry name" value="FAD/NAD(P)-binding domain"/>
    <property type="match status" value="1"/>
</dbReference>
<dbReference type="GO" id="GO:0071949">
    <property type="term" value="F:FAD binding"/>
    <property type="evidence" value="ECO:0007669"/>
    <property type="project" value="InterPro"/>
</dbReference>
<dbReference type="PANTHER" id="PTHR13789:SF309">
    <property type="entry name" value="PUTATIVE (AFU_ORTHOLOGUE AFUA_6G14510)-RELATED"/>
    <property type="match status" value="1"/>
</dbReference>
<dbReference type="PRINTS" id="PR00420">
    <property type="entry name" value="RNGMNOXGNASE"/>
</dbReference>
<dbReference type="Pfam" id="PF01494">
    <property type="entry name" value="FAD_binding_3"/>
    <property type="match status" value="1"/>
</dbReference>
<dbReference type="GO" id="GO:0004497">
    <property type="term" value="F:monooxygenase activity"/>
    <property type="evidence" value="ECO:0007669"/>
    <property type="project" value="UniProtKB-KW"/>
</dbReference>
<evidence type="ECO:0000313" key="5">
    <source>
        <dbReference type="Proteomes" id="UP000234433"/>
    </source>
</evidence>
<keyword evidence="2" id="KW-0503">Monooxygenase</keyword>
<reference evidence="4 5" key="1">
    <citation type="submission" date="2017-03" db="EMBL/GenBank/DDBJ databases">
        <authorList>
            <person name="Afonso C.L."/>
            <person name="Miller P.J."/>
            <person name="Scott M.A."/>
            <person name="Spackman E."/>
            <person name="Goraichik I."/>
            <person name="Dimitrov K.M."/>
            <person name="Suarez D.L."/>
            <person name="Swayne D.E."/>
        </authorList>
    </citation>
    <scope>NUCLEOTIDE SEQUENCE [LARGE SCALE GENOMIC DNA]</scope>
    <source>
        <strain evidence="4 5">CNRZ 918</strain>
    </source>
</reference>
<name>A0A2H1K8L8_9MICO</name>
<dbReference type="Gene3D" id="3.50.50.60">
    <property type="entry name" value="FAD/NAD(P)-binding domain"/>
    <property type="match status" value="1"/>
</dbReference>
<dbReference type="RefSeq" id="WP_101620280.1">
    <property type="nucleotide sequence ID" value="NZ_FXZD01000007.1"/>
</dbReference>
<dbReference type="PANTHER" id="PTHR13789">
    <property type="entry name" value="MONOOXYGENASE"/>
    <property type="match status" value="1"/>
</dbReference>
<protein>
    <submittedName>
        <fullName evidence="4">2-polyprenyl-6-methoxyphenol hydroxylase</fullName>
    </submittedName>
</protein>
<dbReference type="Proteomes" id="UP000234433">
    <property type="component" value="Unassembled WGS sequence"/>
</dbReference>
<dbReference type="InterPro" id="IPR036188">
    <property type="entry name" value="FAD/NAD-bd_sf"/>
</dbReference>
<sequence length="429" mass="46389">MITEMPFEEQYEATVAEDVRILVVGAGIAGITVTQLLRRQSRHPVLIERSRDSETMTDDDHAGYMLALMPMVDPVFDDLGVREHYRENSVAIDRYAFHAHTGEMLREDRLGRLLARYGEYRGIARGELIAVLSAGTCPVSFDSSLVSLAAADFAAEPAADSVPRPTRVEVRTGVHSEDNHLHSAEFDLVIIADGLGSHSRRLVPGGSSESSVDTAWGGWVAWAPADADTDQVDELWGEGFFLGAYPVKGRTGIFLGALDSREPLGAKRFVAEVRSKLTTLSPRIDAALTAVAEAEDPYFWLLRDSRSAQWATGNTVLLGDAAAGFLPTAGIGAGMSMESARMLAASLESTSPARLPAALARFEAVQRPRVEQAQSTSRQLARLMFYLPGALAGLRGLIVKLVSVKSALAPIIDLLKHPARPDEVRSPES</sequence>
<evidence type="ECO:0000256" key="1">
    <source>
        <dbReference type="ARBA" id="ARBA00023002"/>
    </source>
</evidence>
<organism evidence="4 5">
    <name type="scientific">Brevibacterium antiquum CNRZ 918</name>
    <dbReference type="NCBI Taxonomy" id="1255637"/>
    <lineage>
        <taxon>Bacteria</taxon>
        <taxon>Bacillati</taxon>
        <taxon>Actinomycetota</taxon>
        <taxon>Actinomycetes</taxon>
        <taxon>Micrococcales</taxon>
        <taxon>Brevibacteriaceae</taxon>
        <taxon>Brevibacterium</taxon>
    </lineage>
</organism>
<proteinExistence type="predicted"/>